<dbReference type="SUPFAM" id="SSF48371">
    <property type="entry name" value="ARM repeat"/>
    <property type="match status" value="1"/>
</dbReference>
<sequence length="1087" mass="123986">MKRLPPIKNPKSRLHKLFKDFWLYCVVMGFTNPKLWPEEWIKGVKQIASKSPLLISQTAYRSEMRELNYTSAIKSSKVSLQDMRSQILTLLNHPTGEIAVNINKLTFAQSTYLLSVYWLETLRVENSDCPSLEPILNYLCDTALMKDNIGDQVFQKFRNVLIENEKIRQNVLESQAMLLLVYFNHIHKQIQNRFKDFADRCQGIVTEAIKWAPRSTKSHLQEYPNQVPMGNLAEHSGLSIAFDSVLQSWVSNSTLKSNKKLLSNDTSRFVAILCMRSKYAGEIAGLLSVLNEEEKKGLADKLVSDIWEACAEKDNAKHRGAVWRAAGYLILCSGINRKLLHAICTSQVELFTTSAMETSVEAWQWIITSRQDLELCFIQEMTSAWQTTFDKKVGLFTIDSQLASPLAAYDGCNLIPEKINVKPHLIWLQLISEIVDTAKYCNRDKVEMFCMLLHRSLPMSQTAPQFTRNIMTVGCRFKFLQCGLMLLQGNIINKSIARNILRERIYFYALDYFCSNQMCPSQSLEQLYDDITILIKFWQTMRSEKKHLVASEMSDYDLNSTQNFSINKQSDNTSIAGSELGRISNTGTTSGWYNTITIPHSNSTISKKSSTRSKRFTFLKDAYDRDYMKKRNLILELLAAEIEFLIIWYNPLSNTEMQIPGEDSITEWRARPEEISRLVTSDPMAVAHIPEALKYLVSTKALLNDTPELVYMLTWAKTGPIQALSYFSRQYPTHPLSAQYSVNTLNSYPAEAVLPYIPQLVQSLRHDSMGYVTEFIKQISTRSQIVAHQLIWNSLVNMYVDEDQLHKDPVLYDVLENLVNTITSSLSGPAKMFYEREFDFFGKITNVSGEIRTFAKGPSRKKACLEALSRIKVQPGCYLPSNPEAMVLDIDYNSGTPMQSAAKAPYLARFKVYRCGIAELEQIALDVSNSKTEKFNSDKFSMETEVWQAAIFKVGDDVRQDMLALQVISIFKNIFQQVGLDLFLFPYRVVATAPGCGVIECVPNAKSRDQLGRQTDSGLYEYFIHQYGDETSKEFQMARSNFVKSMAAYSVIGYLLQIKDRHNGNIMIDTEGHIIHIGKDSNHMLLL</sequence>
<dbReference type="EMBL" id="UFQS01000207">
    <property type="protein sequence ID" value="SSX01353.1"/>
    <property type="molecule type" value="Genomic_DNA"/>
</dbReference>
<dbReference type="PANTHER" id="PTHR10048:SF15">
    <property type="entry name" value="PHOSPHATIDYLINOSITOL 4-KINASE ALPHA"/>
    <property type="match status" value="1"/>
</dbReference>
<dbReference type="Pfam" id="PF00454">
    <property type="entry name" value="PI3_PI4_kinase"/>
    <property type="match status" value="1"/>
</dbReference>
<evidence type="ECO:0000259" key="6">
    <source>
        <dbReference type="PROSITE" id="PS51545"/>
    </source>
</evidence>
<dbReference type="InterPro" id="IPR042236">
    <property type="entry name" value="PI3K_accessory_sf"/>
</dbReference>
<dbReference type="SMART" id="SM00145">
    <property type="entry name" value="PI3Ka"/>
    <property type="match status" value="1"/>
</dbReference>
<dbReference type="Pfam" id="PF19274">
    <property type="entry name" value="PI4K_N"/>
    <property type="match status" value="2"/>
</dbReference>
<dbReference type="GO" id="GO:0005886">
    <property type="term" value="C:plasma membrane"/>
    <property type="evidence" value="ECO:0007669"/>
    <property type="project" value="TreeGrafter"/>
</dbReference>
<accession>A0A336KEM8</accession>
<dbReference type="InterPro" id="IPR036940">
    <property type="entry name" value="PI3/4_kinase_cat_sf"/>
</dbReference>
<organism evidence="7">
    <name type="scientific">Culicoides sonorensis</name>
    <name type="common">Biting midge</name>
    <dbReference type="NCBI Taxonomy" id="179676"/>
    <lineage>
        <taxon>Eukaryota</taxon>
        <taxon>Metazoa</taxon>
        <taxon>Ecdysozoa</taxon>
        <taxon>Arthropoda</taxon>
        <taxon>Hexapoda</taxon>
        <taxon>Insecta</taxon>
        <taxon>Pterygota</taxon>
        <taxon>Neoptera</taxon>
        <taxon>Endopterygota</taxon>
        <taxon>Diptera</taxon>
        <taxon>Nematocera</taxon>
        <taxon>Chironomoidea</taxon>
        <taxon>Ceratopogonidae</taxon>
        <taxon>Ceratopogoninae</taxon>
        <taxon>Culicoides</taxon>
        <taxon>Monoculicoides</taxon>
    </lineage>
</organism>
<dbReference type="SUPFAM" id="SSF56112">
    <property type="entry name" value="Protein kinase-like (PK-like)"/>
    <property type="match status" value="1"/>
</dbReference>
<protein>
    <recommendedName>
        <fullName evidence="2">1-phosphatidylinositol 4-kinase</fullName>
        <ecNumber evidence="2">2.7.1.67</ecNumber>
    </recommendedName>
</protein>
<dbReference type="InterPro" id="IPR015433">
    <property type="entry name" value="PI3/4_kinase"/>
</dbReference>
<name>A0A336KEM8_CULSO</name>
<evidence type="ECO:0000259" key="5">
    <source>
        <dbReference type="PROSITE" id="PS50290"/>
    </source>
</evidence>
<comment type="similarity">
    <text evidence="1">Belongs to the PI3/PI4-kinase family. Type III PI4K subfamily.</text>
</comment>
<dbReference type="FunFam" id="1.25.40.70:FF:000011">
    <property type="entry name" value="Phosphatidylinositol 4-kinase alpha"/>
    <property type="match status" value="1"/>
</dbReference>
<dbReference type="VEuPathDB" id="VectorBase:CSON005175"/>
<evidence type="ECO:0000256" key="4">
    <source>
        <dbReference type="ARBA" id="ARBA00022777"/>
    </source>
</evidence>
<evidence type="ECO:0000256" key="3">
    <source>
        <dbReference type="ARBA" id="ARBA00022679"/>
    </source>
</evidence>
<dbReference type="InterPro" id="IPR001263">
    <property type="entry name" value="PI3K_accessory_dom"/>
</dbReference>
<dbReference type="EC" id="2.7.1.67" evidence="2"/>
<dbReference type="FunFam" id="3.30.1010.10:FF:000009">
    <property type="entry name" value="Phosphatidylinositol 4-kinase, catalytic, alpha"/>
    <property type="match status" value="1"/>
</dbReference>
<dbReference type="OMA" id="KHEARES"/>
<dbReference type="InterPro" id="IPR045495">
    <property type="entry name" value="PI4K_N"/>
</dbReference>
<dbReference type="EMBL" id="UFQT01000207">
    <property type="protein sequence ID" value="SSX21733.1"/>
    <property type="molecule type" value="Genomic_DNA"/>
</dbReference>
<dbReference type="GO" id="GO:0005737">
    <property type="term" value="C:cytoplasm"/>
    <property type="evidence" value="ECO:0007669"/>
    <property type="project" value="TreeGrafter"/>
</dbReference>
<dbReference type="Pfam" id="PF00613">
    <property type="entry name" value="PI3Ka"/>
    <property type="match status" value="1"/>
</dbReference>
<dbReference type="PROSITE" id="PS50290">
    <property type="entry name" value="PI3_4_KINASE_3"/>
    <property type="match status" value="1"/>
</dbReference>
<dbReference type="PANTHER" id="PTHR10048">
    <property type="entry name" value="PHOSPHATIDYLINOSITOL KINASE"/>
    <property type="match status" value="1"/>
</dbReference>
<reference evidence="7" key="1">
    <citation type="submission" date="2018-04" db="EMBL/GenBank/DDBJ databases">
        <authorList>
            <person name="Go L.Y."/>
            <person name="Mitchell J.A."/>
        </authorList>
    </citation>
    <scope>NUCLEOTIDE SEQUENCE</scope>
    <source>
        <tissue evidence="7">Whole organism</tissue>
    </source>
</reference>
<dbReference type="Gene3D" id="1.10.1070.11">
    <property type="entry name" value="Phosphatidylinositol 3-/4-kinase, catalytic domain"/>
    <property type="match status" value="1"/>
</dbReference>
<dbReference type="InterPro" id="IPR000403">
    <property type="entry name" value="PI3/4_kinase_cat_dom"/>
</dbReference>
<feature type="domain" description="PIK helical" evidence="6">
    <location>
        <begin position="629"/>
        <end position="818"/>
    </location>
</feature>
<gene>
    <name evidence="7" type="primary">CSON005175</name>
</gene>
<dbReference type="Gene3D" id="1.25.40.70">
    <property type="entry name" value="Phosphatidylinositol 3-kinase, accessory domain (PIK)"/>
    <property type="match status" value="1"/>
</dbReference>
<dbReference type="GO" id="GO:0004430">
    <property type="term" value="F:1-phosphatidylinositol 4-kinase activity"/>
    <property type="evidence" value="ECO:0007669"/>
    <property type="project" value="UniProtKB-EC"/>
</dbReference>
<dbReference type="AlphaFoldDB" id="A0A336KEM8"/>
<dbReference type="GO" id="GO:0046854">
    <property type="term" value="P:phosphatidylinositol phosphate biosynthetic process"/>
    <property type="evidence" value="ECO:0007669"/>
    <property type="project" value="InterPro"/>
</dbReference>
<dbReference type="Gene3D" id="3.30.1010.10">
    <property type="entry name" value="Phosphatidylinositol 3-kinase Catalytic Subunit, Chain A, domain 4"/>
    <property type="match status" value="1"/>
</dbReference>
<evidence type="ECO:0000313" key="7">
    <source>
        <dbReference type="EMBL" id="SSX01353.1"/>
    </source>
</evidence>
<feature type="domain" description="PI3K/PI4K catalytic" evidence="5">
    <location>
        <begin position="919"/>
        <end position="1087"/>
    </location>
</feature>
<evidence type="ECO:0000313" key="8">
    <source>
        <dbReference type="EMBL" id="SSX21733.1"/>
    </source>
</evidence>
<evidence type="ECO:0000256" key="2">
    <source>
        <dbReference type="ARBA" id="ARBA00012169"/>
    </source>
</evidence>
<dbReference type="PROSITE" id="PS00916">
    <property type="entry name" value="PI3_4_KINASE_2"/>
    <property type="match status" value="1"/>
</dbReference>
<dbReference type="InterPro" id="IPR018936">
    <property type="entry name" value="PI3/4_kinase_CS"/>
</dbReference>
<dbReference type="PROSITE" id="PS00915">
    <property type="entry name" value="PI3_4_KINASE_1"/>
    <property type="match status" value="1"/>
</dbReference>
<proteinExistence type="inferred from homology"/>
<dbReference type="GO" id="GO:0048015">
    <property type="term" value="P:phosphatidylinositol-mediated signaling"/>
    <property type="evidence" value="ECO:0007669"/>
    <property type="project" value="TreeGrafter"/>
</dbReference>
<evidence type="ECO:0000256" key="1">
    <source>
        <dbReference type="ARBA" id="ARBA00006209"/>
    </source>
</evidence>
<dbReference type="InterPro" id="IPR016024">
    <property type="entry name" value="ARM-type_fold"/>
</dbReference>
<dbReference type="PROSITE" id="PS51545">
    <property type="entry name" value="PIK_HELICAL"/>
    <property type="match status" value="1"/>
</dbReference>
<dbReference type="InterPro" id="IPR011009">
    <property type="entry name" value="Kinase-like_dom_sf"/>
</dbReference>
<keyword evidence="4" id="KW-0418">Kinase</keyword>
<dbReference type="SMART" id="SM00146">
    <property type="entry name" value="PI3Kc"/>
    <property type="match status" value="1"/>
</dbReference>
<reference evidence="8" key="2">
    <citation type="submission" date="2018-07" db="EMBL/GenBank/DDBJ databases">
        <authorList>
            <person name="Quirk P.G."/>
            <person name="Krulwich T.A."/>
        </authorList>
    </citation>
    <scope>NUCLEOTIDE SEQUENCE</scope>
</reference>
<keyword evidence="3" id="KW-0808">Transferase</keyword>